<comment type="caution">
    <text evidence="1">The sequence shown here is derived from an EMBL/GenBank/DDBJ whole genome shotgun (WGS) entry which is preliminary data.</text>
</comment>
<sequence>MRQIVEYTIRRYKHGSTPNDGTILYTKLFYREDYNRRKESLQRLYQILESRDDLVHFSYPIALQIKKVKKTAAFNEPGEVVYKRPLKHTQSEFPALKRLAAIYEAQDKNHYFYASYENGQKGEHVYHGGIRLLDMLNPDDKKTLRRRIIGGRKAAITKVLNKAKAIRNNYMSSLFPDEYVTDPRYIKLLDSIAPKRKRLQEAKRMKENDIPDLPDNFTNDAIIYLKLNNFNTKNVA</sequence>
<name>A0A2A4TA05_9DELT</name>
<accession>A0A2A4TA05</accession>
<organism evidence="1 2">
    <name type="scientific">SAR324 cluster bacterium</name>
    <dbReference type="NCBI Taxonomy" id="2024889"/>
    <lineage>
        <taxon>Bacteria</taxon>
        <taxon>Deltaproteobacteria</taxon>
        <taxon>SAR324 cluster</taxon>
    </lineage>
</organism>
<dbReference type="Proteomes" id="UP000218113">
    <property type="component" value="Unassembled WGS sequence"/>
</dbReference>
<proteinExistence type="predicted"/>
<evidence type="ECO:0000313" key="1">
    <source>
        <dbReference type="EMBL" id="PCI30181.1"/>
    </source>
</evidence>
<reference evidence="2" key="1">
    <citation type="submission" date="2017-08" db="EMBL/GenBank/DDBJ databases">
        <title>A dynamic microbial community with high functional redundancy inhabits the cold, oxic subseafloor aquifer.</title>
        <authorList>
            <person name="Tully B.J."/>
            <person name="Wheat C.G."/>
            <person name="Glazer B.T."/>
            <person name="Huber J.A."/>
        </authorList>
    </citation>
    <scope>NUCLEOTIDE SEQUENCE [LARGE SCALE GENOMIC DNA]</scope>
</reference>
<protein>
    <submittedName>
        <fullName evidence="1">Uncharacterized protein</fullName>
    </submittedName>
</protein>
<gene>
    <name evidence="1" type="ORF">COB67_02530</name>
</gene>
<dbReference type="AlphaFoldDB" id="A0A2A4TA05"/>
<dbReference type="EMBL" id="NVSR01000007">
    <property type="protein sequence ID" value="PCI30181.1"/>
    <property type="molecule type" value="Genomic_DNA"/>
</dbReference>
<evidence type="ECO:0000313" key="2">
    <source>
        <dbReference type="Proteomes" id="UP000218113"/>
    </source>
</evidence>